<dbReference type="AlphaFoldDB" id="A0A4R5XHF6"/>
<dbReference type="InterPro" id="IPR011009">
    <property type="entry name" value="Kinase-like_dom_sf"/>
</dbReference>
<protein>
    <submittedName>
        <fullName evidence="2">Uncharacterized protein</fullName>
    </submittedName>
</protein>
<gene>
    <name evidence="2" type="ORF">BD410DRAFT_850412</name>
</gene>
<dbReference type="OrthoDB" id="4062651at2759"/>
<evidence type="ECO:0000313" key="2">
    <source>
        <dbReference type="EMBL" id="TDL30075.1"/>
    </source>
</evidence>
<sequence>MRQNPELLEVDCPFPCLGLYVIGSMLGFIGLAFTTDNIHIQPLGPALRLDYHPSDMNLRRMTARYLGAFKCSIARLKNYYENDFPKLPPLGPQSRSNSSYPCYFEYKPLTSPPTETTHMTPAKKSEITYTSQPHDDKLVYYGQVEDKSVCIKFTTSYSKDAHVFCASLNFAPKLLGFEELAGGWYMIIMERIDELYIALDDALTAGIPLCDGLQNLILSAQTALQQGNFVHGDLRAANLMVKKDGTKGFMILDFDWAGRPENVRYPMNLNAEVWRPEGAVDEALITKDHDDKMIQHVLESLPGFKAGSV</sequence>
<dbReference type="GO" id="GO:0004672">
    <property type="term" value="F:protein kinase activity"/>
    <property type="evidence" value="ECO:0007669"/>
    <property type="project" value="InterPro"/>
</dbReference>
<dbReference type="VEuPathDB" id="FungiDB:BD410DRAFT_850412"/>
<proteinExistence type="predicted"/>
<organism evidence="2 3">
    <name type="scientific">Rickenella mellea</name>
    <dbReference type="NCBI Taxonomy" id="50990"/>
    <lineage>
        <taxon>Eukaryota</taxon>
        <taxon>Fungi</taxon>
        <taxon>Dikarya</taxon>
        <taxon>Basidiomycota</taxon>
        <taxon>Agaricomycotina</taxon>
        <taxon>Agaricomycetes</taxon>
        <taxon>Hymenochaetales</taxon>
        <taxon>Rickenellaceae</taxon>
        <taxon>Rickenella</taxon>
    </lineage>
</organism>
<keyword evidence="3" id="KW-1185">Reference proteome</keyword>
<reference evidence="2 3" key="1">
    <citation type="submission" date="2018-06" db="EMBL/GenBank/DDBJ databases">
        <title>A transcriptomic atlas of mushroom development highlights an independent origin of complex multicellularity.</title>
        <authorList>
            <consortium name="DOE Joint Genome Institute"/>
            <person name="Krizsan K."/>
            <person name="Almasi E."/>
            <person name="Merenyi Z."/>
            <person name="Sahu N."/>
            <person name="Viragh M."/>
            <person name="Koszo T."/>
            <person name="Mondo S."/>
            <person name="Kiss B."/>
            <person name="Balint B."/>
            <person name="Kues U."/>
            <person name="Barry K."/>
            <person name="Hegedus J.C."/>
            <person name="Henrissat B."/>
            <person name="Johnson J."/>
            <person name="Lipzen A."/>
            <person name="Ohm R."/>
            <person name="Nagy I."/>
            <person name="Pangilinan J."/>
            <person name="Yan J."/>
            <person name="Xiong Y."/>
            <person name="Grigoriev I.V."/>
            <person name="Hibbett D.S."/>
            <person name="Nagy L.G."/>
        </authorList>
    </citation>
    <scope>NUCLEOTIDE SEQUENCE [LARGE SCALE GENOMIC DNA]</scope>
    <source>
        <strain evidence="2 3">SZMC22713</strain>
    </source>
</reference>
<evidence type="ECO:0000256" key="1">
    <source>
        <dbReference type="SAM" id="Phobius"/>
    </source>
</evidence>
<dbReference type="InterPro" id="IPR008266">
    <property type="entry name" value="Tyr_kinase_AS"/>
</dbReference>
<keyword evidence="1" id="KW-0812">Transmembrane</keyword>
<name>A0A4R5XHF6_9AGAM</name>
<keyword evidence="1" id="KW-1133">Transmembrane helix</keyword>
<dbReference type="EMBL" id="ML170156">
    <property type="protein sequence ID" value="TDL30075.1"/>
    <property type="molecule type" value="Genomic_DNA"/>
</dbReference>
<dbReference type="Proteomes" id="UP000294933">
    <property type="component" value="Unassembled WGS sequence"/>
</dbReference>
<dbReference type="PROSITE" id="PS00109">
    <property type="entry name" value="PROTEIN_KINASE_TYR"/>
    <property type="match status" value="1"/>
</dbReference>
<dbReference type="SUPFAM" id="SSF56112">
    <property type="entry name" value="Protein kinase-like (PK-like)"/>
    <property type="match status" value="1"/>
</dbReference>
<keyword evidence="1" id="KW-0472">Membrane</keyword>
<evidence type="ECO:0000313" key="3">
    <source>
        <dbReference type="Proteomes" id="UP000294933"/>
    </source>
</evidence>
<accession>A0A4R5XHF6</accession>
<feature type="transmembrane region" description="Helical" evidence="1">
    <location>
        <begin position="12"/>
        <end position="33"/>
    </location>
</feature>